<dbReference type="InterPro" id="IPR008775">
    <property type="entry name" value="Phytyl_CoA_dOase-like"/>
</dbReference>
<dbReference type="Pfam" id="PF05721">
    <property type="entry name" value="PhyH"/>
    <property type="match status" value="1"/>
</dbReference>
<accession>A0ABR8J0C1</accession>
<gene>
    <name evidence="2" type="ORF">H6G68_04775</name>
</gene>
<sequence>MTRIPLIIDEEILFDNFNNLEFLFKSVFDNQYNNPEVQELLNIFVERGIYGSHDQILQNLKLILLEKLDLTQTYTAQRILLTKYLNKIIQHEIMTLECQTSYDPRQKSNPYAVFWTNPQNTSYPTSIYNTIPYANKFPIIDKTTPIGSAGSCFAMEIANYLQDNGYNYVKTEPNHISSARWGILFNAPSFRQIVERSFGLRELPKVLSQIVIDGEKRLYDPFRDDVFFHSIEEYEADYNKHIEASRQALLKAEVFVLTLGMNEIWELKADGSVFSRSPWRIGSFAVRPRILTVEENIQELQRMLDIWRAYNNSIKLIVTVSPVPLHGSFRGNEHHVIAANLHSKSILRVAVEEFTIRNKDVFYFPSYETVLFCTENPWDADQRHVSREAVGKVMQTFQTIFVKDRIDEKLENTPNSEEYYLKLMDVSFTLSQIDESDLAETEKKLNKQSYFQEIFAEIVRDWAVNEEIQILVNHEQFLSILDVFNQGYEYFLKNSQTPPESFQAMRLLYFLTDGAFNNFWVSLYGLFHLPYDLNTAKEFLMPCSKSKSETIAKEIQDQGYYVFEDKVPSDICERLLDFAYSTPCNINIHDPSQAQYEIYQIEQPKATTYHIEERQLIENPIIQDLISDRFILEVAQSYCGCSVTNANVSMWWSTNFSNSQPSSLDAQLYHWDGDQIKFLKFFIYLTDVDTNNGPHCYVKGSHTTKPTALLRDGRFLDEEIEKYYDQDQIIEIAGSRGTIIAADTRGFHKGKPVQSGHRLILQVTMATCLFGALYNSINLKTMQVTPSLMAAYQDFPDIYQRFHINP</sequence>
<dbReference type="InterPro" id="IPR014982">
    <property type="entry name" value="GSCFA"/>
</dbReference>
<organism evidence="2 3">
    <name type="scientific">Anabaena catenula FACHB-362</name>
    <dbReference type="NCBI Taxonomy" id="2692877"/>
    <lineage>
        <taxon>Bacteria</taxon>
        <taxon>Bacillati</taxon>
        <taxon>Cyanobacteriota</taxon>
        <taxon>Cyanophyceae</taxon>
        <taxon>Nostocales</taxon>
        <taxon>Nostocaceae</taxon>
        <taxon>Anabaena</taxon>
    </lineage>
</organism>
<dbReference type="EMBL" id="JACJTQ010000004">
    <property type="protein sequence ID" value="MBD2691078.1"/>
    <property type="molecule type" value="Genomic_DNA"/>
</dbReference>
<protein>
    <submittedName>
        <fullName evidence="2">GSCFA domain-containing protein</fullName>
    </submittedName>
</protein>
<evidence type="ECO:0000313" key="2">
    <source>
        <dbReference type="EMBL" id="MBD2691078.1"/>
    </source>
</evidence>
<keyword evidence="3" id="KW-1185">Reference proteome</keyword>
<feature type="domain" description="GSCFA" evidence="1">
    <location>
        <begin position="146"/>
        <end position="397"/>
    </location>
</feature>
<dbReference type="Proteomes" id="UP000660381">
    <property type="component" value="Unassembled WGS sequence"/>
</dbReference>
<dbReference type="SUPFAM" id="SSF51197">
    <property type="entry name" value="Clavaminate synthase-like"/>
    <property type="match status" value="1"/>
</dbReference>
<evidence type="ECO:0000259" key="1">
    <source>
        <dbReference type="Pfam" id="PF08885"/>
    </source>
</evidence>
<reference evidence="2 3" key="1">
    <citation type="journal article" date="2020" name="ISME J.">
        <title>Comparative genomics reveals insights into cyanobacterial evolution and habitat adaptation.</title>
        <authorList>
            <person name="Chen M.Y."/>
            <person name="Teng W.K."/>
            <person name="Zhao L."/>
            <person name="Hu C.X."/>
            <person name="Zhou Y.K."/>
            <person name="Han B.P."/>
            <person name="Song L.R."/>
            <person name="Shu W.S."/>
        </authorList>
    </citation>
    <scope>NUCLEOTIDE SEQUENCE [LARGE SCALE GENOMIC DNA]</scope>
    <source>
        <strain evidence="2 3">FACHB-362</strain>
    </source>
</reference>
<proteinExistence type="predicted"/>
<dbReference type="RefSeq" id="WP_190905598.1">
    <property type="nucleotide sequence ID" value="NZ_JACJTQ010000004.1"/>
</dbReference>
<name>A0ABR8J0C1_9NOST</name>
<evidence type="ECO:0000313" key="3">
    <source>
        <dbReference type="Proteomes" id="UP000660381"/>
    </source>
</evidence>
<dbReference type="Gene3D" id="2.60.120.620">
    <property type="entry name" value="q2cbj1_9rhob like domain"/>
    <property type="match status" value="1"/>
</dbReference>
<comment type="caution">
    <text evidence="2">The sequence shown here is derived from an EMBL/GenBank/DDBJ whole genome shotgun (WGS) entry which is preliminary data.</text>
</comment>
<dbReference type="Pfam" id="PF08885">
    <property type="entry name" value="GSCFA"/>
    <property type="match status" value="1"/>
</dbReference>